<dbReference type="Gene3D" id="3.20.20.140">
    <property type="entry name" value="Metal-dependent hydrolases"/>
    <property type="match status" value="1"/>
</dbReference>
<accession>A0A5N5SSQ2</accession>
<proteinExistence type="inferred from homology"/>
<reference evidence="3 4" key="1">
    <citation type="journal article" date="2019" name="PLoS Biol.">
        <title>Sex chromosomes control vertical transmission of feminizing Wolbachia symbionts in an isopod.</title>
        <authorList>
            <person name="Becking T."/>
            <person name="Chebbi M.A."/>
            <person name="Giraud I."/>
            <person name="Moumen B."/>
            <person name="Laverre T."/>
            <person name="Caubet Y."/>
            <person name="Peccoud J."/>
            <person name="Gilbert C."/>
            <person name="Cordaux R."/>
        </authorList>
    </citation>
    <scope>NUCLEOTIDE SEQUENCE [LARGE SCALE GENOMIC DNA]</scope>
    <source>
        <strain evidence="3">ANa2</strain>
        <tissue evidence="3">Whole body excluding digestive tract and cuticle</tissue>
    </source>
</reference>
<dbReference type="InterPro" id="IPR032466">
    <property type="entry name" value="Metal_Hydrolase"/>
</dbReference>
<dbReference type="CDD" id="cd01310">
    <property type="entry name" value="TatD_DNAse"/>
    <property type="match status" value="1"/>
</dbReference>
<dbReference type="Pfam" id="PF01026">
    <property type="entry name" value="TatD_DNase"/>
    <property type="match status" value="1"/>
</dbReference>
<dbReference type="InterPro" id="IPR018228">
    <property type="entry name" value="DNase_TatD-rel_CS"/>
</dbReference>
<protein>
    <submittedName>
        <fullName evidence="3">Putative deoxyribonuclease TATDN2</fullName>
    </submittedName>
</protein>
<comment type="similarity">
    <text evidence="1">Belongs to the metallo-dependent hydrolases superfamily. TatD-type hydrolase family.</text>
</comment>
<dbReference type="PROSITE" id="PS01137">
    <property type="entry name" value="TATD_1"/>
    <property type="match status" value="1"/>
</dbReference>
<comment type="caution">
    <text evidence="3">The sequence shown here is derived from an EMBL/GenBank/DDBJ whole genome shotgun (WGS) entry which is preliminary data.</text>
</comment>
<evidence type="ECO:0000256" key="1">
    <source>
        <dbReference type="ARBA" id="ARBA00009275"/>
    </source>
</evidence>
<evidence type="ECO:0000256" key="2">
    <source>
        <dbReference type="ARBA" id="ARBA00022801"/>
    </source>
</evidence>
<dbReference type="FunFam" id="3.20.20.140:FF:000027">
    <property type="entry name" value="putative deoxyribonuclease TATDN2"/>
    <property type="match status" value="1"/>
</dbReference>
<evidence type="ECO:0000313" key="4">
    <source>
        <dbReference type="Proteomes" id="UP000326759"/>
    </source>
</evidence>
<dbReference type="EMBL" id="SEYY01020761">
    <property type="protein sequence ID" value="KAB7497037.1"/>
    <property type="molecule type" value="Genomic_DNA"/>
</dbReference>
<sequence>ESDIDDDRCDDDDDDSSINITIHSQDDLSLVGLFSVSSDNCNLLTCDHFYKNNFSHHQINCSICFHKNRFQNILENDNPAIQDYIDPLYYIDMANKFPFLPRKLEIETARKRKCDCSLHGTDIKKIHSRTESLRDIYRAKTAITEKDKSTPTEEEVIPTWIPSKEEVDTKNLISYPNSSTTNKKDPPKISLTLGYNFDLSNSEDCQWRSEINIENNFQPMTNSAFVNKSFESKLTLSPHCASQRVDIPMNSNVQNTNVNSNMLYSSSLGNSSLSENNDNSNSFSNLKVISINKSCYPIVKKFNDIEEHIQWLNETEFQTGFIDTHCHLDFLFRKLNYSQSFDNFINTCQQTEPFPKSFLGCIAIFCDPRSFFKFNWWQEMLSNENVWGAFGCHPHFTHQYGPDEENMLKYALMNEKVIATGEIGLDYSYKNGTDHEQQIAVFERQLIIALEVKKPIVIHCRDAFNDAYTIMKRMLPKNYTIHLHCFTGSFVEATNWMESFPNLYFGFTPIITRDNRRAMNVKQVVRALPLNRILLETDSPYFRPLYMKKGNYSHPGMAIHVASAISTLRQIPLEVVLEETRKNTFNVYNI</sequence>
<gene>
    <name evidence="3" type="primary">TATDN2</name>
    <name evidence="3" type="ORF">Anas_04279</name>
</gene>
<dbReference type="InterPro" id="IPR001130">
    <property type="entry name" value="TatD-like"/>
</dbReference>
<dbReference type="PROSITE" id="PS01091">
    <property type="entry name" value="TATD_3"/>
    <property type="match status" value="1"/>
</dbReference>
<evidence type="ECO:0000313" key="3">
    <source>
        <dbReference type="EMBL" id="KAB7497037.1"/>
    </source>
</evidence>
<dbReference type="PANTHER" id="PTHR46363">
    <property type="entry name" value="DEOXYRIBONUCLEASE TATDN2-RELATED"/>
    <property type="match status" value="1"/>
</dbReference>
<keyword evidence="2" id="KW-0378">Hydrolase</keyword>
<dbReference type="GO" id="GO:0016788">
    <property type="term" value="F:hydrolase activity, acting on ester bonds"/>
    <property type="evidence" value="ECO:0007669"/>
    <property type="project" value="InterPro"/>
</dbReference>
<dbReference type="Proteomes" id="UP000326759">
    <property type="component" value="Unassembled WGS sequence"/>
</dbReference>
<dbReference type="PANTHER" id="PTHR46363:SF1">
    <property type="entry name" value="DEOXYRIBONUCLEASE TATDN2-RELATED"/>
    <property type="match status" value="1"/>
</dbReference>
<dbReference type="SUPFAM" id="SSF51556">
    <property type="entry name" value="Metallo-dependent hydrolases"/>
    <property type="match status" value="1"/>
</dbReference>
<organism evidence="3 4">
    <name type="scientific">Armadillidium nasatum</name>
    <dbReference type="NCBI Taxonomy" id="96803"/>
    <lineage>
        <taxon>Eukaryota</taxon>
        <taxon>Metazoa</taxon>
        <taxon>Ecdysozoa</taxon>
        <taxon>Arthropoda</taxon>
        <taxon>Crustacea</taxon>
        <taxon>Multicrustacea</taxon>
        <taxon>Malacostraca</taxon>
        <taxon>Eumalacostraca</taxon>
        <taxon>Peracarida</taxon>
        <taxon>Isopoda</taxon>
        <taxon>Oniscidea</taxon>
        <taxon>Crinocheta</taxon>
        <taxon>Armadillidiidae</taxon>
        <taxon>Armadillidium</taxon>
    </lineage>
</organism>
<name>A0A5N5SSQ2_9CRUS</name>
<feature type="non-terminal residue" evidence="3">
    <location>
        <position position="1"/>
    </location>
</feature>
<keyword evidence="4" id="KW-1185">Reference proteome</keyword>
<dbReference type="OrthoDB" id="413993at2759"/>
<dbReference type="AlphaFoldDB" id="A0A5N5SSQ2"/>